<dbReference type="Proteomes" id="UP001610335">
    <property type="component" value="Unassembled WGS sequence"/>
</dbReference>
<organism evidence="1 2">
    <name type="scientific">Aspergillus cavernicola</name>
    <dbReference type="NCBI Taxonomy" id="176166"/>
    <lineage>
        <taxon>Eukaryota</taxon>
        <taxon>Fungi</taxon>
        <taxon>Dikarya</taxon>
        <taxon>Ascomycota</taxon>
        <taxon>Pezizomycotina</taxon>
        <taxon>Eurotiomycetes</taxon>
        <taxon>Eurotiomycetidae</taxon>
        <taxon>Eurotiales</taxon>
        <taxon>Aspergillaceae</taxon>
        <taxon>Aspergillus</taxon>
        <taxon>Aspergillus subgen. Nidulantes</taxon>
    </lineage>
</organism>
<name>A0ABR4H7C9_9EURO</name>
<gene>
    <name evidence="1" type="ORF">BDW59DRAFT_168026</name>
</gene>
<comment type="caution">
    <text evidence="1">The sequence shown here is derived from an EMBL/GenBank/DDBJ whole genome shotgun (WGS) entry which is preliminary data.</text>
</comment>
<sequence length="289" mass="31397">MAASICCSIQPRYMISRAVKLRLPVIATDGNRANELSRGVPPYRATWVSTEGNAAVTVDSGVRVRDTLRPLPRLGSGVDSPVCAQWHGMVGVREVLGRCQPPSPSVIESAEEPGPKAQQLSHYLVEQLLQHHGCIKHPDPMSPADTVTLSDLIQSTCPDILSQPKIQPHLVNWDRVLPPPARRELFSRIQSVPRGSSKTLSDQDSQTVPTLIMEDLPPPVIDLEADTVPTIDGPLSIAFDIDSAGGFPNSLEVARQGIHWMAVRPPVSNLTSSLHLSPLPVEFFDAESE</sequence>
<reference evidence="1 2" key="1">
    <citation type="submission" date="2024-07" db="EMBL/GenBank/DDBJ databases">
        <title>Section-level genome sequencing and comparative genomics of Aspergillus sections Usti and Cavernicolus.</title>
        <authorList>
            <consortium name="Lawrence Berkeley National Laboratory"/>
            <person name="Nybo J.L."/>
            <person name="Vesth T.C."/>
            <person name="Theobald S."/>
            <person name="Frisvad J.C."/>
            <person name="Larsen T.O."/>
            <person name="Kjaerboelling I."/>
            <person name="Rothschild-Mancinelli K."/>
            <person name="Lyhne E.K."/>
            <person name="Kogle M.E."/>
            <person name="Barry K."/>
            <person name="Clum A."/>
            <person name="Na H."/>
            <person name="Ledsgaard L."/>
            <person name="Lin J."/>
            <person name="Lipzen A."/>
            <person name="Kuo A."/>
            <person name="Riley R."/>
            <person name="Mondo S."/>
            <person name="LaButti K."/>
            <person name="Haridas S."/>
            <person name="Pangalinan J."/>
            <person name="Salamov A.A."/>
            <person name="Simmons B.A."/>
            <person name="Magnuson J.K."/>
            <person name="Chen J."/>
            <person name="Drula E."/>
            <person name="Henrissat B."/>
            <person name="Wiebenga A."/>
            <person name="Lubbers R.J."/>
            <person name="Gomes A.C."/>
            <person name="Makela M.R."/>
            <person name="Stajich J."/>
            <person name="Grigoriev I.V."/>
            <person name="Mortensen U.H."/>
            <person name="De vries R.P."/>
            <person name="Baker S.E."/>
            <person name="Andersen M.R."/>
        </authorList>
    </citation>
    <scope>NUCLEOTIDE SEQUENCE [LARGE SCALE GENOMIC DNA]</scope>
    <source>
        <strain evidence="1 2">CBS 600.67</strain>
    </source>
</reference>
<accession>A0ABR4H7C9</accession>
<dbReference type="EMBL" id="JBFXLS010000255">
    <property type="protein sequence ID" value="KAL2811372.1"/>
    <property type="molecule type" value="Genomic_DNA"/>
</dbReference>
<protein>
    <submittedName>
        <fullName evidence="1">Uncharacterized protein</fullName>
    </submittedName>
</protein>
<evidence type="ECO:0000313" key="2">
    <source>
        <dbReference type="Proteomes" id="UP001610335"/>
    </source>
</evidence>
<evidence type="ECO:0000313" key="1">
    <source>
        <dbReference type="EMBL" id="KAL2811372.1"/>
    </source>
</evidence>
<keyword evidence="2" id="KW-1185">Reference proteome</keyword>
<proteinExistence type="predicted"/>